<dbReference type="Proteomes" id="UP000264820">
    <property type="component" value="Unplaced"/>
</dbReference>
<dbReference type="GO" id="GO:0006493">
    <property type="term" value="P:protein O-linked glycosylation"/>
    <property type="evidence" value="ECO:0007669"/>
    <property type="project" value="TreeGrafter"/>
</dbReference>
<evidence type="ECO:0000256" key="4">
    <source>
        <dbReference type="ARBA" id="ARBA00022676"/>
    </source>
</evidence>
<gene>
    <name evidence="14" type="primary">B3GALT2</name>
</gene>
<dbReference type="Ensembl" id="ENSHCOT00000009780.1">
    <property type="protein sequence ID" value="ENSHCOP00000002827.1"/>
    <property type="gene ID" value="ENSHCOG00000004049.1"/>
</dbReference>
<comment type="pathway">
    <text evidence="2">Protein modification; protein glycosylation.</text>
</comment>
<keyword evidence="15" id="KW-1185">Reference proteome</keyword>
<dbReference type="STRING" id="109280.ENSHCOP00000002827"/>
<protein>
    <recommendedName>
        <fullName evidence="13">Hexosyltransferase</fullName>
        <ecNumber evidence="13">2.4.1.-</ecNumber>
    </recommendedName>
</protein>
<evidence type="ECO:0000256" key="11">
    <source>
        <dbReference type="ARBA" id="ARBA00023136"/>
    </source>
</evidence>
<dbReference type="GeneTree" id="ENSGT00940000155117"/>
<keyword evidence="12" id="KW-0325">Glycoprotein</keyword>
<dbReference type="InterPro" id="IPR002659">
    <property type="entry name" value="Glyco_trans_31"/>
</dbReference>
<evidence type="ECO:0000313" key="14">
    <source>
        <dbReference type="Ensembl" id="ENSHCOP00000002827.1"/>
    </source>
</evidence>
<dbReference type="Gene3D" id="3.90.550.50">
    <property type="match status" value="1"/>
</dbReference>
<evidence type="ECO:0000256" key="7">
    <source>
        <dbReference type="ARBA" id="ARBA00022968"/>
    </source>
</evidence>
<comment type="similarity">
    <text evidence="3 13">Belongs to the glycosyltransferase 31 family.</text>
</comment>
<evidence type="ECO:0000256" key="12">
    <source>
        <dbReference type="ARBA" id="ARBA00023180"/>
    </source>
</evidence>
<comment type="subcellular location">
    <subcellularLocation>
        <location evidence="1 13">Golgi apparatus membrane</location>
        <topology evidence="1 13">Single-pass type II membrane protein</topology>
    </subcellularLocation>
</comment>
<dbReference type="OMA" id="NENEHYG"/>
<evidence type="ECO:0000256" key="1">
    <source>
        <dbReference type="ARBA" id="ARBA00004323"/>
    </source>
</evidence>
<name>A0A3Q2XGJ2_HIPCM</name>
<proteinExistence type="inferred from homology"/>
<keyword evidence="4 13" id="KW-0328">Glycosyltransferase</keyword>
<dbReference type="GO" id="GO:0008499">
    <property type="term" value="F:N-acetyl-beta-D-glucosaminide beta-(1,3)-galactosyltransferase activity"/>
    <property type="evidence" value="ECO:0007669"/>
    <property type="project" value="TreeGrafter"/>
</dbReference>
<keyword evidence="5" id="KW-0808">Transferase</keyword>
<dbReference type="GO" id="GO:0006629">
    <property type="term" value="P:lipid metabolic process"/>
    <property type="evidence" value="ECO:0007669"/>
    <property type="project" value="UniProtKB-KW"/>
</dbReference>
<evidence type="ECO:0000256" key="8">
    <source>
        <dbReference type="ARBA" id="ARBA00022989"/>
    </source>
</evidence>
<accession>A0A3Q2XGJ2</accession>
<evidence type="ECO:0000313" key="15">
    <source>
        <dbReference type="Proteomes" id="UP000264820"/>
    </source>
</evidence>
<dbReference type="GO" id="GO:0000139">
    <property type="term" value="C:Golgi membrane"/>
    <property type="evidence" value="ECO:0007669"/>
    <property type="project" value="UniProtKB-SubCell"/>
</dbReference>
<evidence type="ECO:0000256" key="3">
    <source>
        <dbReference type="ARBA" id="ARBA00008661"/>
    </source>
</evidence>
<dbReference type="PANTHER" id="PTHR11214:SF19">
    <property type="entry name" value="BETA-1,3-GALACTOSYLTRANSFERASE 2"/>
    <property type="match status" value="1"/>
</dbReference>
<evidence type="ECO:0000256" key="13">
    <source>
        <dbReference type="RuleBase" id="RU363063"/>
    </source>
</evidence>
<evidence type="ECO:0000256" key="9">
    <source>
        <dbReference type="ARBA" id="ARBA00023034"/>
    </source>
</evidence>
<dbReference type="AlphaFoldDB" id="A0A3Q2XGJ2"/>
<keyword evidence="8" id="KW-1133">Transmembrane helix</keyword>
<reference evidence="14" key="1">
    <citation type="submission" date="2025-08" db="UniProtKB">
        <authorList>
            <consortium name="Ensembl"/>
        </authorList>
    </citation>
    <scope>IDENTIFICATION</scope>
</reference>
<organism evidence="14 15">
    <name type="scientific">Hippocampus comes</name>
    <name type="common">Tiger tail seahorse</name>
    <dbReference type="NCBI Taxonomy" id="109280"/>
    <lineage>
        <taxon>Eukaryota</taxon>
        <taxon>Metazoa</taxon>
        <taxon>Chordata</taxon>
        <taxon>Craniata</taxon>
        <taxon>Vertebrata</taxon>
        <taxon>Euteleostomi</taxon>
        <taxon>Actinopterygii</taxon>
        <taxon>Neopterygii</taxon>
        <taxon>Teleostei</taxon>
        <taxon>Neoteleostei</taxon>
        <taxon>Acanthomorphata</taxon>
        <taxon>Syngnathiaria</taxon>
        <taxon>Syngnathiformes</taxon>
        <taxon>Syngnathoidei</taxon>
        <taxon>Syngnathidae</taxon>
        <taxon>Hippocampus</taxon>
    </lineage>
</organism>
<evidence type="ECO:0000256" key="10">
    <source>
        <dbReference type="ARBA" id="ARBA00023098"/>
    </source>
</evidence>
<dbReference type="FunFam" id="3.90.550.50:FF:000001">
    <property type="entry name" value="Hexosyltransferase"/>
    <property type="match status" value="1"/>
</dbReference>
<keyword evidence="7" id="KW-0735">Signal-anchor</keyword>
<evidence type="ECO:0000256" key="6">
    <source>
        <dbReference type="ARBA" id="ARBA00022692"/>
    </source>
</evidence>
<dbReference type="EC" id="2.4.1.-" evidence="13"/>
<keyword evidence="9 13" id="KW-0333">Golgi apparatus</keyword>
<sequence>NLALSTEESRKYHDIIQQDFLDSYNNLTLKTLMGLHWVARYCSRASYVMKTDSDMFINTENLIRKLLRPELKPKTNYFTGRVIRNNAPIRDRKSKWYVSEQEYPNVMYPTFCSGTGYVLSGDLALKIYTTSPSVRQLHLEDVHVALCVAKLGLEPIDPPSHFLFNHWRVPFKGCDYYRLLTSHGFQPWEIIQYWSMICHF</sequence>
<evidence type="ECO:0000256" key="2">
    <source>
        <dbReference type="ARBA" id="ARBA00004922"/>
    </source>
</evidence>
<evidence type="ECO:0000256" key="5">
    <source>
        <dbReference type="ARBA" id="ARBA00022679"/>
    </source>
</evidence>
<dbReference type="Pfam" id="PF01762">
    <property type="entry name" value="Galactosyl_T"/>
    <property type="match status" value="1"/>
</dbReference>
<reference evidence="14" key="2">
    <citation type="submission" date="2025-09" db="UniProtKB">
        <authorList>
            <consortium name="Ensembl"/>
        </authorList>
    </citation>
    <scope>IDENTIFICATION</scope>
</reference>
<keyword evidence="11" id="KW-0472">Membrane</keyword>
<keyword evidence="6" id="KW-0812">Transmembrane</keyword>
<keyword evidence="10" id="KW-0443">Lipid metabolism</keyword>
<dbReference type="PANTHER" id="PTHR11214">
    <property type="entry name" value="BETA-1,3-N-ACETYLGLUCOSAMINYLTRANSFERASE"/>
    <property type="match status" value="1"/>
</dbReference>